<dbReference type="Pfam" id="PF14429">
    <property type="entry name" value="DOCK-C2"/>
    <property type="match status" value="1"/>
</dbReference>
<dbReference type="PANTHER" id="PTHR45653">
    <property type="entry name" value="DEDICATOR OF CYTOKINESIS"/>
    <property type="match status" value="1"/>
</dbReference>
<dbReference type="Gene3D" id="2.60.40.150">
    <property type="entry name" value="C2 domain"/>
    <property type="match status" value="1"/>
</dbReference>
<evidence type="ECO:0000256" key="6">
    <source>
        <dbReference type="SAM" id="MobiDB-lite"/>
    </source>
</evidence>
<dbReference type="OMA" id="LWDNQAF"/>
<proteinExistence type="inferred from homology"/>
<dbReference type="Pfam" id="PF06920">
    <property type="entry name" value="DHR-2_Lobe_A"/>
    <property type="match status" value="1"/>
</dbReference>
<dbReference type="Gene3D" id="1.20.58.740">
    <property type="match status" value="1"/>
</dbReference>
<protein>
    <submittedName>
        <fullName evidence="9">Cytoplasmic protein</fullName>
    </submittedName>
</protein>
<dbReference type="Pfam" id="PF23554">
    <property type="entry name" value="TPR_DOCK"/>
    <property type="match status" value="2"/>
</dbReference>
<dbReference type="GO" id="GO:0007264">
    <property type="term" value="P:small GTPase-mediated signal transduction"/>
    <property type="evidence" value="ECO:0007669"/>
    <property type="project" value="InterPro"/>
</dbReference>
<dbReference type="InterPro" id="IPR046769">
    <property type="entry name" value="DOCKER_Lobe_A"/>
</dbReference>
<evidence type="ECO:0000313" key="10">
    <source>
        <dbReference type="Proteomes" id="UP000001861"/>
    </source>
</evidence>
<dbReference type="Proteomes" id="UP000001861">
    <property type="component" value="Unassembled WGS sequence"/>
</dbReference>
<feature type="domain" description="C2 DOCK-type" evidence="7">
    <location>
        <begin position="683"/>
        <end position="883"/>
    </location>
</feature>
<dbReference type="InterPro" id="IPR042455">
    <property type="entry name" value="DOCK_N_sub1"/>
</dbReference>
<dbReference type="InterPro" id="IPR032376">
    <property type="entry name" value="DOCK_N"/>
</dbReference>
<feature type="compositionally biased region" description="Low complexity" evidence="6">
    <location>
        <begin position="557"/>
        <end position="566"/>
    </location>
</feature>
<name>A8N6N4_COPC7</name>
<dbReference type="GO" id="GO:0031267">
    <property type="term" value="F:small GTPase binding"/>
    <property type="evidence" value="ECO:0007669"/>
    <property type="project" value="TreeGrafter"/>
</dbReference>
<dbReference type="InterPro" id="IPR027007">
    <property type="entry name" value="C2_DOCK-type_domain"/>
</dbReference>
<dbReference type="EMBL" id="AACS02000003">
    <property type="protein sequence ID" value="EAU91370.2"/>
    <property type="molecule type" value="Genomic_DNA"/>
</dbReference>
<feature type="region of interest" description="Disordered" evidence="6">
    <location>
        <begin position="530"/>
        <end position="570"/>
    </location>
</feature>
<dbReference type="InterPro" id="IPR046773">
    <property type="entry name" value="DOCKER_Lobe_C"/>
</dbReference>
<evidence type="ECO:0000256" key="2">
    <source>
        <dbReference type="ARBA" id="ARBA00022490"/>
    </source>
</evidence>
<dbReference type="InParanoid" id="A8N6N4"/>
<keyword evidence="4" id="KW-0344">Guanine-nucleotide releasing factor</keyword>
<dbReference type="GO" id="GO:0005886">
    <property type="term" value="C:plasma membrane"/>
    <property type="evidence" value="ECO:0007669"/>
    <property type="project" value="TreeGrafter"/>
</dbReference>
<evidence type="ECO:0000256" key="4">
    <source>
        <dbReference type="ARBA" id="ARBA00022658"/>
    </source>
</evidence>
<dbReference type="InterPro" id="IPR043161">
    <property type="entry name" value="DOCK_C_lobe_A"/>
</dbReference>
<feature type="region of interest" description="Disordered" evidence="6">
    <location>
        <begin position="220"/>
        <end position="242"/>
    </location>
</feature>
<keyword evidence="3" id="KW-0597">Phosphoprotein</keyword>
<dbReference type="KEGG" id="cci:CC1G_07405"/>
<dbReference type="VEuPathDB" id="FungiDB:CC1G_07405"/>
<feature type="region of interest" description="Disordered" evidence="6">
    <location>
        <begin position="2018"/>
        <end position="2076"/>
    </location>
</feature>
<dbReference type="CDD" id="cd08679">
    <property type="entry name" value="C2_DOCK180_related"/>
    <property type="match status" value="1"/>
</dbReference>
<dbReference type="STRING" id="240176.A8N6N4"/>
<dbReference type="Gene3D" id="1.25.40.410">
    <property type="match status" value="1"/>
</dbReference>
<dbReference type="InterPro" id="IPR035892">
    <property type="entry name" value="C2_domain_sf"/>
</dbReference>
<dbReference type="Pfam" id="PF20421">
    <property type="entry name" value="DHR-2_Lobe_C"/>
    <property type="match status" value="1"/>
</dbReference>
<feature type="compositionally biased region" description="Polar residues" evidence="6">
    <location>
        <begin position="2018"/>
        <end position="2046"/>
    </location>
</feature>
<evidence type="ECO:0000256" key="3">
    <source>
        <dbReference type="ARBA" id="ARBA00022553"/>
    </source>
</evidence>
<evidence type="ECO:0000259" key="7">
    <source>
        <dbReference type="PROSITE" id="PS51650"/>
    </source>
</evidence>
<comment type="caution">
    <text evidence="9">The sequence shown here is derived from an EMBL/GenBank/DDBJ whole genome shotgun (WGS) entry which is preliminary data.</text>
</comment>
<comment type="similarity">
    <text evidence="5">Belongs to the DOCK family.</text>
</comment>
<dbReference type="GO" id="GO:0005737">
    <property type="term" value="C:cytoplasm"/>
    <property type="evidence" value="ECO:0007669"/>
    <property type="project" value="UniProtKB-SubCell"/>
</dbReference>
<organism evidence="9 10">
    <name type="scientific">Coprinopsis cinerea (strain Okayama-7 / 130 / ATCC MYA-4618 / FGSC 9003)</name>
    <name type="common">Inky cap fungus</name>
    <name type="synonym">Hormographiella aspergillata</name>
    <dbReference type="NCBI Taxonomy" id="240176"/>
    <lineage>
        <taxon>Eukaryota</taxon>
        <taxon>Fungi</taxon>
        <taxon>Dikarya</taxon>
        <taxon>Basidiomycota</taxon>
        <taxon>Agaricomycotina</taxon>
        <taxon>Agaricomycetes</taxon>
        <taxon>Agaricomycetidae</taxon>
        <taxon>Agaricales</taxon>
        <taxon>Agaricineae</taxon>
        <taxon>Psathyrellaceae</taxon>
        <taxon>Coprinopsis</taxon>
    </lineage>
</organism>
<dbReference type="InterPro" id="IPR027357">
    <property type="entry name" value="DOCKER_dom"/>
</dbReference>
<sequence>MWEPLPLIVYGYAVHPLSPSRRETRISTRNRLSTVTEVSVDDQQNRDVVNLEVGDEVYAFERYIPPNGRETDVWYRGYVVCPTKRPPVTWASDPSSVKPPVKTEEPQQVFIGIFPASHIYIRDELSDAEGRLPELARTLNGSTGSSQGGNYGRVSPAETYFYWNKEKGSMGMDTLREEDEEDYYAAARKSFRLGPPPEQANSSRAGLPVYSASIRSASPAGSQIAKPLPPRPSLKSGDDTASGTVQPIIDEIASALREWHNLMFQYLARRDYQLFHIVKDQIEALHLGRRQLLANTLSAEETVSMRQECVTKLVVGNLIQGLDVIVRHPTWGALVTVDVEGEPDQNSWVSAIRMYTMQTALAYLDVAKEDPKLGVLRASFDHSNHNLTPTPAHSVFAEAAQVHRKTRSRSLRLTGITAVETSKAAPAQFYHLFFELRAFVASLCSPGETVELFFSLYAKASSQFLTEDFCVVLNHNGVLARDPASRIRTLFTDLSFSEVRPPVYLVCRIVRNGSLKIGHDISSGVPYARRGSEGHVRGDSSASPIVGSPLWTPDVGSPSSYSPRSPGATDGQFRRPFGCAVLELTELAKMVHDQADASALREYTMPIFVPTNEISFSTLHQHIINGNTKEFERSSRADSVAISVKSFRGNLQAIVRENTSTLQGIPRTLQLGFPDAVFPGETRNELYIKLWSGEFSSSSSSSGRLSVSSFGRQLGSVGNTMEITIELRDNDGTTIPNSIARGSGEEPMTYFHSMVFQRFNEPTFGELIKLQLPSNGVPQWHLFFTIRNRGRTSSKGSPDNGDKPYAFAFQPLFPESDTFLEDDSHVLILYRADKLPQISAATYLSAPSRLENGQKIEHLAIPADMSRFTPPMRDTITIRSSLCSTKFTHKPVLSRLLNWEKQEQEVLAGILTEFTFIGEREIVKYLADIFNSLFGILVSSVNQSGELDLLVFNALVTVLSIVQDRRFKNFQPVLDVYIEKHFNFALAASHIIHSMNRLLANPASPESATHLRAALKVWHYIFKFIARSRELQKAKELGMGGGATAEHLESKFKRELKSHLAEVTRMMSTSSPPSIIGTQTIALQHFTSILPELAKIFNTVELVSIATTFANSVTAVKGKIVIWKLIMYLQIVKSFLFDNPTSRPLLAAAVVSWIQPHFGRYDEYAHTHISDSEATKDAARVSWLESIRLCVTIIAVMLDKLDQQLVNPAVKNDLNAIRQEQENIEYLIPLIPRLLDSYREIQSPASKHVLDRVQSPSTAKAAIPVTFPESYPFSLLSSWPKERQTGPTIKEDDGTFYPSLGETAIVFLTLVLSAPTAHILSFFESSFDIEGRERFVNLVSTFFKVATSILDNEAFPKTWLNVNVLAHKVLVKMMDPVATMLVREFVPSQDSEIEFDVTLWKDGFFMLLKLLSSEHLVIEEFSPQKRRAIWRLAGDLRGEGASILLSIWQALGWSEQNSTTGEALRYGGYQIHLHPLVGHVVNLCLSHHDQLRNNAVQILFSMVVTQFYQHGHFDAIEHELVIKLDSLFMSDSKGDDISRAFFVGQLRYLFDTSEVHDELRERVGHFLDSVDMFLELLLSVRALPEGEEYADDRVIATLRLMNFIRRIGRDEIYIKYVHQLVNMHLQAQNYVEAALTLKLHSDLYEWDLNSFLPPMEDLGLPQQSHFHRKETLCLLILHYLGKGKAWENAVDICKELAHQHAEVTFNYTRLSEILRHQANLLENIMSEQRYYPDYYRVTFYGNFPQAIQNKRFIYRGYDWEKFGAFCERMLNKHPGAQLYKAAGEPPADIRFGSDQYIQCTAVTPEPNRTLSMFTNPEVPLAVRTYYEHCGINLFSSVRQVRRTDQDGQEEIWIEKTYYTTEEAFPTVLRRSEVVDVMVEEISPLDNALQEVTTKTRELQTLQVKYQSLAKTTQTVSTSALAMSLNSAVDAPLNAGINIYRQVFFHPDYIVRHPERAEGVEKLRAAIDEQVRVIDSCLKLHGHLCTPEFIPFHEALQKFFRKNFREEIRRLAVDDDTLLSSRTPDTQYPPSTYESSVARSQSSSGTARNPFVIPPLNLGRPVLTPPLPSPTSTTQQTFHSHQTPLQRHLAHLTKHGITAVSSAPGDAATSDSIDSIESPHNSFVNVGNSVQPQHSAQASGTSIMSGTSFGSLRGRFSRFGSLNFGRRNQNGA</sequence>
<dbReference type="InterPro" id="IPR043162">
    <property type="entry name" value="DOCK_C_lobe_C"/>
</dbReference>
<dbReference type="InterPro" id="IPR026791">
    <property type="entry name" value="DOCK"/>
</dbReference>
<dbReference type="Pfam" id="PF16172">
    <property type="entry name" value="DOCK_N"/>
    <property type="match status" value="1"/>
</dbReference>
<dbReference type="OrthoDB" id="18896at2759"/>
<evidence type="ECO:0000256" key="1">
    <source>
        <dbReference type="ARBA" id="ARBA00004496"/>
    </source>
</evidence>
<dbReference type="PANTHER" id="PTHR45653:SF10">
    <property type="entry name" value="MYOBLAST CITY, ISOFORM B"/>
    <property type="match status" value="1"/>
</dbReference>
<keyword evidence="2" id="KW-0963">Cytoplasm</keyword>
<dbReference type="GeneID" id="6006932"/>
<dbReference type="eggNOG" id="KOG1998">
    <property type="taxonomic scope" value="Eukaryota"/>
</dbReference>
<feature type="domain" description="DOCKER" evidence="8">
    <location>
        <begin position="1604"/>
        <end position="2015"/>
    </location>
</feature>
<dbReference type="GO" id="GO:0005085">
    <property type="term" value="F:guanyl-nucleotide exchange factor activity"/>
    <property type="evidence" value="ECO:0007669"/>
    <property type="project" value="UniProtKB-KW"/>
</dbReference>
<dbReference type="PROSITE" id="PS51651">
    <property type="entry name" value="DOCKER"/>
    <property type="match status" value="1"/>
</dbReference>
<dbReference type="CDD" id="cd11684">
    <property type="entry name" value="DHR2_DOCK"/>
    <property type="match status" value="1"/>
</dbReference>
<dbReference type="HOGENOM" id="CLU_000595_3_0_1"/>
<dbReference type="PROSITE" id="PS51650">
    <property type="entry name" value="C2_DOCK"/>
    <property type="match status" value="1"/>
</dbReference>
<keyword evidence="10" id="KW-1185">Reference proteome</keyword>
<evidence type="ECO:0000259" key="8">
    <source>
        <dbReference type="PROSITE" id="PS51651"/>
    </source>
</evidence>
<reference evidence="9 10" key="1">
    <citation type="journal article" date="2010" name="Proc. Natl. Acad. Sci. U.S.A.">
        <title>Insights into evolution of multicellular fungi from the assembled chromosomes of the mushroom Coprinopsis cinerea (Coprinus cinereus).</title>
        <authorList>
            <person name="Stajich J.E."/>
            <person name="Wilke S.K."/>
            <person name="Ahren D."/>
            <person name="Au C.H."/>
            <person name="Birren B.W."/>
            <person name="Borodovsky M."/>
            <person name="Burns C."/>
            <person name="Canback B."/>
            <person name="Casselton L.A."/>
            <person name="Cheng C.K."/>
            <person name="Deng J."/>
            <person name="Dietrich F.S."/>
            <person name="Fargo D.C."/>
            <person name="Farman M.L."/>
            <person name="Gathman A.C."/>
            <person name="Goldberg J."/>
            <person name="Guigo R."/>
            <person name="Hoegger P.J."/>
            <person name="Hooker J.B."/>
            <person name="Huggins A."/>
            <person name="James T.Y."/>
            <person name="Kamada T."/>
            <person name="Kilaru S."/>
            <person name="Kodira C."/>
            <person name="Kues U."/>
            <person name="Kupfer D."/>
            <person name="Kwan H.S."/>
            <person name="Lomsadze A."/>
            <person name="Li W."/>
            <person name="Lilly W.W."/>
            <person name="Ma L.J."/>
            <person name="Mackey A.J."/>
            <person name="Manning G."/>
            <person name="Martin F."/>
            <person name="Muraguchi H."/>
            <person name="Natvig D.O."/>
            <person name="Palmerini H."/>
            <person name="Ramesh M.A."/>
            <person name="Rehmeyer C.J."/>
            <person name="Roe B.A."/>
            <person name="Shenoy N."/>
            <person name="Stanke M."/>
            <person name="Ter-Hovhannisyan V."/>
            <person name="Tunlid A."/>
            <person name="Velagapudi R."/>
            <person name="Vision T.J."/>
            <person name="Zeng Q."/>
            <person name="Zolan M.E."/>
            <person name="Pukkila P.J."/>
        </authorList>
    </citation>
    <scope>NUCLEOTIDE SEQUENCE [LARGE SCALE GENOMIC DNA]</scope>
    <source>
        <strain evidence="10">Okayama-7 / 130 / ATCC MYA-4618 / FGSC 9003</strain>
    </source>
</reference>
<evidence type="ECO:0000256" key="5">
    <source>
        <dbReference type="PROSITE-ProRule" id="PRU00983"/>
    </source>
</evidence>
<dbReference type="RefSeq" id="XP_001830490.2">
    <property type="nucleotide sequence ID" value="XM_001830438.2"/>
</dbReference>
<dbReference type="Gene3D" id="1.20.1270.350">
    <property type="entry name" value="Dedicator of cytokinesis N-terminal subdomain"/>
    <property type="match status" value="1"/>
</dbReference>
<dbReference type="InterPro" id="IPR056372">
    <property type="entry name" value="TPR_DOCK"/>
</dbReference>
<evidence type="ECO:0000313" key="9">
    <source>
        <dbReference type="EMBL" id="EAU91370.2"/>
    </source>
</evidence>
<accession>A8N6N4</accession>
<comment type="subcellular location">
    <subcellularLocation>
        <location evidence="1">Cytoplasm</location>
    </subcellularLocation>
</comment>
<gene>
    <name evidence="9" type="ORF">CC1G_07405</name>
</gene>